<dbReference type="PANTHER" id="PTHR43699:SF1">
    <property type="entry name" value="3-DEHYDROQUINATE DEHYDRATASE"/>
    <property type="match status" value="1"/>
</dbReference>
<dbReference type="InterPro" id="IPR001381">
    <property type="entry name" value="DHquinase_I"/>
</dbReference>
<dbReference type="AlphaFoldDB" id="A0A075GQC8"/>
<comment type="catalytic activity">
    <reaction evidence="1">
        <text>3-dehydroquinate = 3-dehydroshikimate + H2O</text>
        <dbReference type="Rhea" id="RHEA:21096"/>
        <dbReference type="ChEBI" id="CHEBI:15377"/>
        <dbReference type="ChEBI" id="CHEBI:16630"/>
        <dbReference type="ChEBI" id="CHEBI:32364"/>
        <dbReference type="EC" id="4.2.1.10"/>
    </reaction>
</comment>
<gene>
    <name evidence="5" type="primary">aroD</name>
</gene>
<dbReference type="EMBL" id="KF900755">
    <property type="protein sequence ID" value="AIF05964.1"/>
    <property type="molecule type" value="Genomic_DNA"/>
</dbReference>
<dbReference type="CDD" id="cd00502">
    <property type="entry name" value="DHQase_I"/>
    <property type="match status" value="1"/>
</dbReference>
<dbReference type="EC" id="4.2.1.10" evidence="2"/>
<reference evidence="5" key="1">
    <citation type="journal article" date="2014" name="Genome Biol. Evol.">
        <title>Pangenome evidence for extensive interdomain horizontal transfer affecting lineage core and shell genes in uncultured planktonic thaumarchaeota and euryarchaeota.</title>
        <authorList>
            <person name="Deschamps P."/>
            <person name="Zivanovic Y."/>
            <person name="Moreira D."/>
            <person name="Rodriguez-Valera F."/>
            <person name="Lopez-Garcia P."/>
        </authorList>
    </citation>
    <scope>NUCLEOTIDE SEQUENCE</scope>
</reference>
<dbReference type="InterPro" id="IPR013785">
    <property type="entry name" value="Aldolase_TIM"/>
</dbReference>
<keyword evidence="4" id="KW-0704">Schiff base</keyword>
<dbReference type="GO" id="GO:0003855">
    <property type="term" value="F:3-dehydroquinate dehydratase activity"/>
    <property type="evidence" value="ECO:0007669"/>
    <property type="project" value="UniProtKB-EC"/>
</dbReference>
<evidence type="ECO:0000256" key="1">
    <source>
        <dbReference type="ARBA" id="ARBA00001864"/>
    </source>
</evidence>
<protein>
    <recommendedName>
        <fullName evidence="2">3-dehydroquinate dehydratase</fullName>
        <ecNumber evidence="2">4.2.1.10</ecNumber>
    </recommendedName>
</protein>
<dbReference type="Pfam" id="PF01487">
    <property type="entry name" value="DHquinase_I"/>
    <property type="match status" value="1"/>
</dbReference>
<evidence type="ECO:0000313" key="5">
    <source>
        <dbReference type="EMBL" id="AIF05964.1"/>
    </source>
</evidence>
<organism evidence="5">
    <name type="scientific">uncultured marine group II/III euryarchaeote KM3_18_A05</name>
    <dbReference type="NCBI Taxonomy" id="1457955"/>
    <lineage>
        <taxon>Archaea</taxon>
        <taxon>Methanobacteriati</taxon>
        <taxon>Methanobacteriota</taxon>
        <taxon>environmental samples</taxon>
    </lineage>
</organism>
<dbReference type="SUPFAM" id="SSF51569">
    <property type="entry name" value="Aldolase"/>
    <property type="match status" value="1"/>
</dbReference>
<evidence type="ECO:0000256" key="3">
    <source>
        <dbReference type="ARBA" id="ARBA00023239"/>
    </source>
</evidence>
<dbReference type="GO" id="GO:0046279">
    <property type="term" value="P:3,4-dihydroxybenzoate biosynthetic process"/>
    <property type="evidence" value="ECO:0007669"/>
    <property type="project" value="TreeGrafter"/>
</dbReference>
<proteinExistence type="predicted"/>
<accession>A0A075GQC8</accession>
<keyword evidence="3 5" id="KW-0456">Lyase</keyword>
<dbReference type="InterPro" id="IPR050146">
    <property type="entry name" value="Type-I_3-dehydroquinase"/>
</dbReference>
<evidence type="ECO:0000256" key="2">
    <source>
        <dbReference type="ARBA" id="ARBA00012060"/>
    </source>
</evidence>
<evidence type="ECO:0000256" key="4">
    <source>
        <dbReference type="ARBA" id="ARBA00023270"/>
    </source>
</evidence>
<sequence length="270" mass="29334">MAATMALPLVCIVLGGNTVQEVLKQAEQATAEGGDLIEVRFDKLYVEPVNVTVQNVSGVDETSTEYVAREISDVSVDDAINQLKKGIDKPVLFTCRSKSEGGEFPDDEEARIGVLEQAIVSGVSWIDIEIGIEPKVRASLVAAAKESGAKVIASYHDLESTPSTEEIVEQYEANSDAGDIIKLCYHTRHHDDALSIFEAGWKLRNSSNSYSLMGQGIGGDWPRIHAPLLGQSIVYSTLPTKVPDFSLTDKGLINVRDLMIAWEMLGHSSE</sequence>
<dbReference type="Gene3D" id="3.20.20.70">
    <property type="entry name" value="Aldolase class I"/>
    <property type="match status" value="1"/>
</dbReference>
<dbReference type="PANTHER" id="PTHR43699">
    <property type="entry name" value="3-DEHYDROQUINATE DEHYDRATASE"/>
    <property type="match status" value="1"/>
</dbReference>
<name>A0A075GQC8_9EURY</name>
<dbReference type="PROSITE" id="PS01028">
    <property type="entry name" value="DEHYDROQUINASE_I"/>
    <property type="match status" value="1"/>
</dbReference>
<dbReference type="InterPro" id="IPR018508">
    <property type="entry name" value="3-dehydroquinate_DH_AS"/>
</dbReference>